<name>A0A4Z0FCY0_9GAMM</name>
<dbReference type="EMBL" id="SRIO01000002">
    <property type="protein sequence ID" value="TFZ83724.1"/>
    <property type="molecule type" value="Genomic_DNA"/>
</dbReference>
<proteinExistence type="predicted"/>
<dbReference type="Proteomes" id="UP000297890">
    <property type="component" value="Unassembled WGS sequence"/>
</dbReference>
<dbReference type="AlphaFoldDB" id="A0A4Z0FCY0"/>
<gene>
    <name evidence="5" type="ORF">E4680_01675</name>
</gene>
<keyword evidence="1 5" id="KW-0489">Methyltransferase</keyword>
<evidence type="ECO:0000313" key="5">
    <source>
        <dbReference type="EMBL" id="TFZ83724.1"/>
    </source>
</evidence>
<sequence length="305" mass="34576">MTDRPVDWTLAPHRLDDRAVRHRYARAGKGLAHSVLLTEARSRLLERLDYMRLAPRWVVDLGSASGAGARALARRYPHARVVAVDVSRSRLAQVAPMRRMRLPFWKRPPHGVQADVPSMPLTSDSVDLVFSNLMLCALTDPEPVFAEVARILRPGGLFLFTTLGPDTFQEFRRAWAAVDDEPHVHPFLDMHDVGDALVRARLADPVMDVERLTFTYPDFPALFGDLRQAGWGNSLIARHRGLTGRRRFESMQRHYLAQCPNESLELSMELVYGHAWAPDRSASTPRDHEVSVPLSSLRRNPRTRI</sequence>
<dbReference type="SUPFAM" id="SSF53335">
    <property type="entry name" value="S-adenosyl-L-methionine-dependent methyltransferases"/>
    <property type="match status" value="1"/>
</dbReference>
<dbReference type="RefSeq" id="WP_135280651.1">
    <property type="nucleotide sequence ID" value="NZ_SRIO01000002.1"/>
</dbReference>
<evidence type="ECO:0000256" key="2">
    <source>
        <dbReference type="ARBA" id="ARBA00022679"/>
    </source>
</evidence>
<dbReference type="GO" id="GO:0008757">
    <property type="term" value="F:S-adenosylmethionine-dependent methyltransferase activity"/>
    <property type="evidence" value="ECO:0007669"/>
    <property type="project" value="InterPro"/>
</dbReference>
<dbReference type="InterPro" id="IPR029063">
    <property type="entry name" value="SAM-dependent_MTases_sf"/>
</dbReference>
<dbReference type="Pfam" id="PF08241">
    <property type="entry name" value="Methyltransf_11"/>
    <property type="match status" value="1"/>
</dbReference>
<reference evidence="5 6" key="1">
    <citation type="journal article" date="2019" name="ISME J.">
        <title>Candidatus Macondimonas diazotrophica, a novel gammaproteobacterial genus dominating crude-oil-contaminated coastal sediments.</title>
        <authorList>
            <person name="Karthikeyan S."/>
            <person name="Konstantinidis K."/>
        </authorList>
    </citation>
    <scope>NUCLEOTIDE SEQUENCE [LARGE SCALE GENOMIC DNA]</scope>
    <source>
        <strain evidence="5 6">KTK01</strain>
    </source>
</reference>
<dbReference type="InterPro" id="IPR013216">
    <property type="entry name" value="Methyltransf_11"/>
</dbReference>
<keyword evidence="2 5" id="KW-0808">Transferase</keyword>
<dbReference type="Gene3D" id="3.40.50.150">
    <property type="entry name" value="Vaccinia Virus protein VP39"/>
    <property type="match status" value="1"/>
</dbReference>
<evidence type="ECO:0000256" key="1">
    <source>
        <dbReference type="ARBA" id="ARBA00022603"/>
    </source>
</evidence>
<organism evidence="5 6">
    <name type="scientific">Candidatus Macondimonas diazotrophica</name>
    <dbReference type="NCBI Taxonomy" id="2305248"/>
    <lineage>
        <taxon>Bacteria</taxon>
        <taxon>Pseudomonadati</taxon>
        <taxon>Pseudomonadota</taxon>
        <taxon>Gammaproteobacteria</taxon>
        <taxon>Chromatiales</taxon>
        <taxon>Ectothiorhodospiraceae</taxon>
        <taxon>Candidatus Macondimonas</taxon>
    </lineage>
</organism>
<dbReference type="PANTHER" id="PTHR13090:SF1">
    <property type="entry name" value="ARGININE-HYDROXYLASE NDUFAF5, MITOCHONDRIAL"/>
    <property type="match status" value="1"/>
</dbReference>
<dbReference type="CDD" id="cd02440">
    <property type="entry name" value="AdoMet_MTases"/>
    <property type="match status" value="1"/>
</dbReference>
<evidence type="ECO:0000259" key="4">
    <source>
        <dbReference type="Pfam" id="PF08241"/>
    </source>
</evidence>
<comment type="caution">
    <text evidence="5">The sequence shown here is derived from an EMBL/GenBank/DDBJ whole genome shotgun (WGS) entry which is preliminary data.</text>
</comment>
<accession>A0A4Z0FCY0</accession>
<dbReference type="PANTHER" id="PTHR13090">
    <property type="entry name" value="ARGININE-HYDROXYLASE NDUFAF5, MITOCHONDRIAL"/>
    <property type="match status" value="1"/>
</dbReference>
<evidence type="ECO:0000313" key="6">
    <source>
        <dbReference type="Proteomes" id="UP000297890"/>
    </source>
</evidence>
<evidence type="ECO:0000256" key="3">
    <source>
        <dbReference type="SAM" id="MobiDB-lite"/>
    </source>
</evidence>
<protein>
    <submittedName>
        <fullName evidence="5">Methyltransferase domain-containing protein</fullName>
    </submittedName>
</protein>
<dbReference type="GO" id="GO:0032259">
    <property type="term" value="P:methylation"/>
    <property type="evidence" value="ECO:0007669"/>
    <property type="project" value="UniProtKB-KW"/>
</dbReference>
<feature type="region of interest" description="Disordered" evidence="3">
    <location>
        <begin position="280"/>
        <end position="305"/>
    </location>
</feature>
<feature type="domain" description="Methyltransferase type 11" evidence="4">
    <location>
        <begin position="59"/>
        <end position="160"/>
    </location>
</feature>
<keyword evidence="6" id="KW-1185">Reference proteome</keyword>
<dbReference type="InterPro" id="IPR050602">
    <property type="entry name" value="Malonyl-ACP_OMT"/>
</dbReference>
<dbReference type="OrthoDB" id="9760689at2"/>